<feature type="transmembrane region" description="Helical" evidence="9">
    <location>
        <begin position="312"/>
        <end position="332"/>
    </location>
</feature>
<dbReference type="Proteomes" id="UP000660262">
    <property type="component" value="Unassembled WGS sequence"/>
</dbReference>
<keyword evidence="3 6" id="KW-0812">Transmembrane</keyword>
<evidence type="ECO:0000256" key="9">
    <source>
        <dbReference type="SAM" id="Phobius"/>
    </source>
</evidence>
<feature type="region of interest" description="Disordered" evidence="8">
    <location>
        <begin position="280"/>
        <end position="304"/>
    </location>
</feature>
<dbReference type="Gene3D" id="1.50.40.10">
    <property type="entry name" value="Mitochondrial carrier domain"/>
    <property type="match status" value="1"/>
</dbReference>
<dbReference type="InterPro" id="IPR018108">
    <property type="entry name" value="MCP_transmembrane"/>
</dbReference>
<evidence type="ECO:0000256" key="3">
    <source>
        <dbReference type="ARBA" id="ARBA00022692"/>
    </source>
</evidence>
<comment type="subcellular location">
    <subcellularLocation>
        <location evidence="1">Membrane</location>
        <topology evidence="1">Multi-pass membrane protein</topology>
    </subcellularLocation>
</comment>
<protein>
    <submittedName>
        <fullName evidence="10">Uncharacterized protein</fullName>
    </submittedName>
</protein>
<dbReference type="OrthoDB" id="270584at2759"/>
<proteinExistence type="inferred from homology"/>
<evidence type="ECO:0000256" key="5">
    <source>
        <dbReference type="ARBA" id="ARBA00023136"/>
    </source>
</evidence>
<evidence type="ECO:0000313" key="11">
    <source>
        <dbReference type="Proteomes" id="UP000660262"/>
    </source>
</evidence>
<keyword evidence="11" id="KW-1185">Reference proteome</keyword>
<evidence type="ECO:0000256" key="8">
    <source>
        <dbReference type="SAM" id="MobiDB-lite"/>
    </source>
</evidence>
<evidence type="ECO:0000256" key="1">
    <source>
        <dbReference type="ARBA" id="ARBA00004141"/>
    </source>
</evidence>
<feature type="transmembrane region" description="Helical" evidence="9">
    <location>
        <begin position="427"/>
        <end position="447"/>
    </location>
</feature>
<dbReference type="InterPro" id="IPR002067">
    <property type="entry name" value="MCP"/>
</dbReference>
<keyword evidence="5 6" id="KW-0472">Membrane</keyword>
<feature type="repeat" description="Solcar" evidence="6">
    <location>
        <begin position="192"/>
        <end position="273"/>
    </location>
</feature>
<dbReference type="PANTHER" id="PTHR24089">
    <property type="entry name" value="SOLUTE CARRIER FAMILY 25"/>
    <property type="match status" value="1"/>
</dbReference>
<dbReference type="GO" id="GO:0055085">
    <property type="term" value="P:transmembrane transport"/>
    <property type="evidence" value="ECO:0007669"/>
    <property type="project" value="InterPro"/>
</dbReference>
<dbReference type="GO" id="GO:0016020">
    <property type="term" value="C:membrane"/>
    <property type="evidence" value="ECO:0007669"/>
    <property type="project" value="UniProtKB-SubCell"/>
</dbReference>
<dbReference type="EMBL" id="BNJQ01000024">
    <property type="protein sequence ID" value="GHP09350.1"/>
    <property type="molecule type" value="Genomic_DNA"/>
</dbReference>
<feature type="repeat" description="Solcar" evidence="6">
    <location>
        <begin position="424"/>
        <end position="507"/>
    </location>
</feature>
<name>A0A830HUA9_9CHLO</name>
<gene>
    <name evidence="10" type="ORF">PPROV_000808600</name>
</gene>
<dbReference type="SUPFAM" id="SSF103506">
    <property type="entry name" value="Mitochondrial carrier"/>
    <property type="match status" value="1"/>
</dbReference>
<dbReference type="Pfam" id="PF00153">
    <property type="entry name" value="Mito_carr"/>
    <property type="match status" value="3"/>
</dbReference>
<feature type="compositionally biased region" description="Basic and acidic residues" evidence="8">
    <location>
        <begin position="172"/>
        <end position="183"/>
    </location>
</feature>
<dbReference type="PROSITE" id="PS50920">
    <property type="entry name" value="SOLCAR"/>
    <property type="match status" value="3"/>
</dbReference>
<comment type="similarity">
    <text evidence="7">Belongs to the mitochondrial carrier (TC 2.A.29) family.</text>
</comment>
<keyword evidence="4" id="KW-0677">Repeat</keyword>
<dbReference type="InterPro" id="IPR023395">
    <property type="entry name" value="MCP_dom_sf"/>
</dbReference>
<comment type="caution">
    <text evidence="10">The sequence shown here is derived from an EMBL/GenBank/DDBJ whole genome shotgun (WGS) entry which is preliminary data.</text>
</comment>
<evidence type="ECO:0000256" key="4">
    <source>
        <dbReference type="ARBA" id="ARBA00022737"/>
    </source>
</evidence>
<evidence type="ECO:0000256" key="2">
    <source>
        <dbReference type="ARBA" id="ARBA00022448"/>
    </source>
</evidence>
<feature type="transmembrane region" description="Helical" evidence="9">
    <location>
        <begin position="368"/>
        <end position="385"/>
    </location>
</feature>
<keyword evidence="2 7" id="KW-0813">Transport</keyword>
<dbReference type="PRINTS" id="PR00926">
    <property type="entry name" value="MITOCARRIER"/>
</dbReference>
<feature type="region of interest" description="Disordered" evidence="8">
    <location>
        <begin position="145"/>
        <end position="188"/>
    </location>
</feature>
<dbReference type="AlphaFoldDB" id="A0A830HUA9"/>
<evidence type="ECO:0000256" key="7">
    <source>
        <dbReference type="RuleBase" id="RU000488"/>
    </source>
</evidence>
<keyword evidence="9" id="KW-1133">Transmembrane helix</keyword>
<evidence type="ECO:0000256" key="6">
    <source>
        <dbReference type="PROSITE-ProRule" id="PRU00282"/>
    </source>
</evidence>
<evidence type="ECO:0000313" key="10">
    <source>
        <dbReference type="EMBL" id="GHP09350.1"/>
    </source>
</evidence>
<sequence length="510" mass="55373">MAPSSASASSSSASSSLVGFEDSLYAQGTSDDVQLLTSLGWRRGSGTSTADLAARSRLKIRGPDVEREVMSKRHIVTPPSLSRRSQSKILETPLAHSGRHRPNLVIGNPGDSDFFLFLNENEKLSDKVSERSILTQPPLRLQWPAWLPGGKRQPDVKAVPETTRARAGKGKKTSEEAKSDAKQHMPTKQKLPPIVRTFAPGAVAGAVSRTATAPLEAIRVKLMVGGGNVQQVINSTWQNGGLFAFWRGNGADVLRVVPQKAIQLGCFDFYKSALARPVKQPELSPEEERKRRRRRKKDGDGEKKVKKTVAPWAVALAGSMAGVTSTVACYPLETLRTRLALSAKDGRAYKGIVDCFTTMVRTEGAHSLYNGIGASLIGVIPYAAINLGMYDALRWSCQQTHTLRMKSEAKKRGEILLDEDVPPFPKVFSIATGATAGVMAATATFPLEVVRRRMMAGIVSGNPITAIYTIYQTQGISALFAGCTMNWIKLAPSAGLSFYVYELMRDVVNK</sequence>
<accession>A0A830HUA9</accession>
<feature type="repeat" description="Solcar" evidence="6">
    <location>
        <begin position="309"/>
        <end position="396"/>
    </location>
</feature>
<organism evidence="10 11">
    <name type="scientific">Pycnococcus provasolii</name>
    <dbReference type="NCBI Taxonomy" id="41880"/>
    <lineage>
        <taxon>Eukaryota</taxon>
        <taxon>Viridiplantae</taxon>
        <taxon>Chlorophyta</taxon>
        <taxon>Pseudoscourfieldiophyceae</taxon>
        <taxon>Pseudoscourfieldiales</taxon>
        <taxon>Pycnococcaceae</taxon>
        <taxon>Pycnococcus</taxon>
    </lineage>
</organism>
<reference evidence="10" key="1">
    <citation type="submission" date="2020-10" db="EMBL/GenBank/DDBJ databases">
        <title>Unveiling of a novel bifunctional photoreceptor, Dualchrome1, isolated from a cosmopolitan green alga.</title>
        <authorList>
            <person name="Suzuki S."/>
            <person name="Kawachi M."/>
        </authorList>
    </citation>
    <scope>NUCLEOTIDE SEQUENCE</scope>
    <source>
        <strain evidence="10">NIES 2893</strain>
    </source>
</reference>